<protein>
    <submittedName>
        <fullName evidence="3">Uncharacterized protein</fullName>
    </submittedName>
</protein>
<name>A0A484TEK8_9ZZZZ</name>
<gene>
    <name evidence="2" type="ORF">ANT2_1012</name>
    <name evidence="3" type="ORF">ANT3_1013</name>
</gene>
<sequence>MGGGGVAHGYPHVEDMPAPRQQRATPRSLAPGLCRDGAARSRKQFACGPAL</sequence>
<dbReference type="EMBL" id="CAADIG010000021">
    <property type="protein sequence ID" value="VFR46532.1"/>
    <property type="molecule type" value="Genomic_DNA"/>
</dbReference>
<dbReference type="EMBL" id="CAADID010000022">
    <property type="protein sequence ID" value="VFR71849.1"/>
    <property type="molecule type" value="Genomic_DNA"/>
</dbReference>
<accession>A0A484TEK8</accession>
<evidence type="ECO:0000256" key="1">
    <source>
        <dbReference type="SAM" id="MobiDB-lite"/>
    </source>
</evidence>
<proteinExistence type="predicted"/>
<evidence type="ECO:0000313" key="3">
    <source>
        <dbReference type="EMBL" id="VFR71849.1"/>
    </source>
</evidence>
<feature type="region of interest" description="Disordered" evidence="1">
    <location>
        <begin position="1"/>
        <end position="36"/>
    </location>
</feature>
<reference evidence="3" key="1">
    <citation type="submission" date="2019-03" db="EMBL/GenBank/DDBJ databases">
        <authorList>
            <person name="Danneels B."/>
        </authorList>
    </citation>
    <scope>NUCLEOTIDE SEQUENCE</scope>
</reference>
<organism evidence="3">
    <name type="scientific">plant metagenome</name>
    <dbReference type="NCBI Taxonomy" id="1297885"/>
    <lineage>
        <taxon>unclassified sequences</taxon>
        <taxon>metagenomes</taxon>
        <taxon>organismal metagenomes</taxon>
    </lineage>
</organism>
<evidence type="ECO:0000313" key="2">
    <source>
        <dbReference type="EMBL" id="VFR46532.1"/>
    </source>
</evidence>
<dbReference type="AlphaFoldDB" id="A0A484TEK8"/>